<reference evidence="1 2" key="1">
    <citation type="submission" date="2020-04" db="EMBL/GenBank/DDBJ databases">
        <title>Massilia sp. RP-1-19 isolated from soil.</title>
        <authorList>
            <person name="Dahal R.H."/>
        </authorList>
    </citation>
    <scope>NUCLEOTIDE SEQUENCE [LARGE SCALE GENOMIC DNA]</scope>
    <source>
        <strain evidence="1 2">RP-1-19</strain>
    </source>
</reference>
<protein>
    <submittedName>
        <fullName evidence="1">DCL family protein</fullName>
    </submittedName>
</protein>
<comment type="caution">
    <text evidence="1">The sequence shown here is derived from an EMBL/GenBank/DDBJ whole genome shotgun (WGS) entry which is preliminary data.</text>
</comment>
<dbReference type="Pfam" id="PF11523">
    <property type="entry name" value="DUF3223"/>
    <property type="match status" value="1"/>
</dbReference>
<sequence>MQNYKIMTRAIELNNGRFWRTFGEVAKHFSDMLSRYSPGDEVTDSKDHEDLCALLSRYDSILDRDRPSKIGCGIKYFTKEHNTDFSWSSTGFWVHRNDGSSCDFSLKKALGPLPEK</sequence>
<gene>
    <name evidence="1" type="ORF">HHL21_08395</name>
</gene>
<evidence type="ECO:0000313" key="2">
    <source>
        <dbReference type="Proteomes" id="UP000583752"/>
    </source>
</evidence>
<keyword evidence="2" id="KW-1185">Reference proteome</keyword>
<dbReference type="EMBL" id="JABBGG010000004">
    <property type="protein sequence ID" value="NML61099.1"/>
    <property type="molecule type" value="Genomic_DNA"/>
</dbReference>
<dbReference type="Proteomes" id="UP000583752">
    <property type="component" value="Unassembled WGS sequence"/>
</dbReference>
<proteinExistence type="predicted"/>
<dbReference type="AlphaFoldDB" id="A0A848HLT8"/>
<evidence type="ECO:0000313" key="1">
    <source>
        <dbReference type="EMBL" id="NML61099.1"/>
    </source>
</evidence>
<dbReference type="Gene3D" id="3.10.450.40">
    <property type="match status" value="1"/>
</dbReference>
<accession>A0A848HLT8</accession>
<name>A0A848HLT8_9BURK</name>
<organism evidence="1 2">
    <name type="scientific">Massilia polaris</name>
    <dbReference type="NCBI Taxonomy" id="2728846"/>
    <lineage>
        <taxon>Bacteria</taxon>
        <taxon>Pseudomonadati</taxon>
        <taxon>Pseudomonadota</taxon>
        <taxon>Betaproteobacteria</taxon>
        <taxon>Burkholderiales</taxon>
        <taxon>Oxalobacteraceae</taxon>
        <taxon>Telluria group</taxon>
        <taxon>Massilia</taxon>
    </lineage>
</organism>